<accession>A0A2H0KN28</accession>
<gene>
    <name evidence="3" type="ORF">COV86_01845</name>
</gene>
<protein>
    <recommendedName>
        <fullName evidence="5">Ribulose-phosphate 3-epimerase</fullName>
    </recommendedName>
</protein>
<sequence>MQICPSILEYNAEDYFTTIKKLSPYYKYFQIDFADGIYIDNKTASLDDFIFDLKKQSNNETMKQFIFDFHFMVKNYEDYIKKINGLKNKINIKNVFIHYDLVKERSLDSLRSLGMTGGETIGLVLNPQDQISDLASKYDLNKVAFLQIMSIAPGAQGKPFIPETLNKVEQLRELGYRYKIYLDGAVNDKTLPIINSQKFKPDFVCPGSYLTKTDKLKEHVDYLLKYT</sequence>
<evidence type="ECO:0000313" key="3">
    <source>
        <dbReference type="EMBL" id="PIQ72667.1"/>
    </source>
</evidence>
<evidence type="ECO:0000256" key="1">
    <source>
        <dbReference type="ARBA" id="ARBA00022723"/>
    </source>
</evidence>
<evidence type="ECO:0000313" key="4">
    <source>
        <dbReference type="Proteomes" id="UP000229570"/>
    </source>
</evidence>
<dbReference type="PANTHER" id="PTHR11749">
    <property type="entry name" value="RIBULOSE-5-PHOSPHATE-3-EPIMERASE"/>
    <property type="match status" value="1"/>
</dbReference>
<evidence type="ECO:0000256" key="2">
    <source>
        <dbReference type="ARBA" id="ARBA00023235"/>
    </source>
</evidence>
<dbReference type="GO" id="GO:0005975">
    <property type="term" value="P:carbohydrate metabolic process"/>
    <property type="evidence" value="ECO:0007669"/>
    <property type="project" value="InterPro"/>
</dbReference>
<dbReference type="SUPFAM" id="SSF51366">
    <property type="entry name" value="Ribulose-phoshate binding barrel"/>
    <property type="match status" value="1"/>
</dbReference>
<dbReference type="GO" id="GO:0046872">
    <property type="term" value="F:metal ion binding"/>
    <property type="evidence" value="ECO:0007669"/>
    <property type="project" value="UniProtKB-KW"/>
</dbReference>
<dbReference type="Proteomes" id="UP000229570">
    <property type="component" value="Unassembled WGS sequence"/>
</dbReference>
<dbReference type="AlphaFoldDB" id="A0A2H0KN28"/>
<name>A0A2H0KN28_9BACT</name>
<dbReference type="Pfam" id="PF00834">
    <property type="entry name" value="Ribul_P_3_epim"/>
    <property type="match status" value="1"/>
</dbReference>
<proteinExistence type="predicted"/>
<dbReference type="EMBL" id="PCVL01000021">
    <property type="protein sequence ID" value="PIQ72667.1"/>
    <property type="molecule type" value="Genomic_DNA"/>
</dbReference>
<organism evidence="3 4">
    <name type="scientific">Candidatus Roizmanbacteria bacterium CG11_big_fil_rev_8_21_14_0_20_35_14</name>
    <dbReference type="NCBI Taxonomy" id="1974855"/>
    <lineage>
        <taxon>Bacteria</taxon>
        <taxon>Candidatus Roizmaniibacteriota</taxon>
    </lineage>
</organism>
<dbReference type="Gene3D" id="3.20.20.70">
    <property type="entry name" value="Aldolase class I"/>
    <property type="match status" value="1"/>
</dbReference>
<dbReference type="InterPro" id="IPR011060">
    <property type="entry name" value="RibuloseP-bd_barrel"/>
</dbReference>
<dbReference type="InterPro" id="IPR000056">
    <property type="entry name" value="Ribul_P_3_epim-like"/>
</dbReference>
<dbReference type="InterPro" id="IPR013785">
    <property type="entry name" value="Aldolase_TIM"/>
</dbReference>
<evidence type="ECO:0008006" key="5">
    <source>
        <dbReference type="Google" id="ProtNLM"/>
    </source>
</evidence>
<keyword evidence="2" id="KW-0413">Isomerase</keyword>
<reference evidence="3 4" key="1">
    <citation type="submission" date="2017-09" db="EMBL/GenBank/DDBJ databases">
        <title>Depth-based differentiation of microbial function through sediment-hosted aquifers and enrichment of novel symbionts in the deep terrestrial subsurface.</title>
        <authorList>
            <person name="Probst A.J."/>
            <person name="Ladd B."/>
            <person name="Jarett J.K."/>
            <person name="Geller-Mcgrath D.E."/>
            <person name="Sieber C.M."/>
            <person name="Emerson J.B."/>
            <person name="Anantharaman K."/>
            <person name="Thomas B.C."/>
            <person name="Malmstrom R."/>
            <person name="Stieglmeier M."/>
            <person name="Klingl A."/>
            <person name="Woyke T."/>
            <person name="Ryan C.M."/>
            <person name="Banfield J.F."/>
        </authorList>
    </citation>
    <scope>NUCLEOTIDE SEQUENCE [LARGE SCALE GENOMIC DNA]</scope>
    <source>
        <strain evidence="3">CG11_big_fil_rev_8_21_14_0_20_35_14</strain>
    </source>
</reference>
<comment type="caution">
    <text evidence="3">The sequence shown here is derived from an EMBL/GenBank/DDBJ whole genome shotgun (WGS) entry which is preliminary data.</text>
</comment>
<dbReference type="GO" id="GO:0016857">
    <property type="term" value="F:racemase and epimerase activity, acting on carbohydrates and derivatives"/>
    <property type="evidence" value="ECO:0007669"/>
    <property type="project" value="InterPro"/>
</dbReference>
<keyword evidence="1" id="KW-0479">Metal-binding</keyword>